<organism evidence="1 2">
    <name type="scientific">Teratosphaeria nubilosa</name>
    <dbReference type="NCBI Taxonomy" id="161662"/>
    <lineage>
        <taxon>Eukaryota</taxon>
        <taxon>Fungi</taxon>
        <taxon>Dikarya</taxon>
        <taxon>Ascomycota</taxon>
        <taxon>Pezizomycotina</taxon>
        <taxon>Dothideomycetes</taxon>
        <taxon>Dothideomycetidae</taxon>
        <taxon>Mycosphaerellales</taxon>
        <taxon>Teratosphaeriaceae</taxon>
        <taxon>Teratosphaeria</taxon>
    </lineage>
</organism>
<gene>
    <name evidence="1" type="ORF">EJ03DRAFT_173022</name>
</gene>
<protein>
    <submittedName>
        <fullName evidence="1">Uncharacterized protein</fullName>
    </submittedName>
</protein>
<name>A0A6G1LJV9_9PEZI</name>
<accession>A0A6G1LJV9</accession>
<sequence length="86" mass="9737">MRYRHDQQLSWRTAAPGWFLRSGACPPPDRRNIKDIHTRSKSDRLISTNPSVSFGALLCLSTALLKHAISITICVSHFPGRLEYCL</sequence>
<evidence type="ECO:0000313" key="1">
    <source>
        <dbReference type="EMBL" id="KAF2772900.1"/>
    </source>
</evidence>
<dbReference type="AlphaFoldDB" id="A0A6G1LJV9"/>
<proteinExistence type="predicted"/>
<keyword evidence="2" id="KW-1185">Reference proteome</keyword>
<evidence type="ECO:0000313" key="2">
    <source>
        <dbReference type="Proteomes" id="UP000799436"/>
    </source>
</evidence>
<dbReference type="EMBL" id="ML995813">
    <property type="protein sequence ID" value="KAF2772900.1"/>
    <property type="molecule type" value="Genomic_DNA"/>
</dbReference>
<dbReference type="Proteomes" id="UP000799436">
    <property type="component" value="Unassembled WGS sequence"/>
</dbReference>
<reference evidence="1" key="1">
    <citation type="journal article" date="2020" name="Stud. Mycol.">
        <title>101 Dothideomycetes genomes: a test case for predicting lifestyles and emergence of pathogens.</title>
        <authorList>
            <person name="Haridas S."/>
            <person name="Albert R."/>
            <person name="Binder M."/>
            <person name="Bloem J."/>
            <person name="Labutti K."/>
            <person name="Salamov A."/>
            <person name="Andreopoulos B."/>
            <person name="Baker S."/>
            <person name="Barry K."/>
            <person name="Bills G."/>
            <person name="Bluhm B."/>
            <person name="Cannon C."/>
            <person name="Castanera R."/>
            <person name="Culley D."/>
            <person name="Daum C."/>
            <person name="Ezra D."/>
            <person name="Gonzalez J."/>
            <person name="Henrissat B."/>
            <person name="Kuo A."/>
            <person name="Liang C."/>
            <person name="Lipzen A."/>
            <person name="Lutzoni F."/>
            <person name="Magnuson J."/>
            <person name="Mondo S."/>
            <person name="Nolan M."/>
            <person name="Ohm R."/>
            <person name="Pangilinan J."/>
            <person name="Park H.-J."/>
            <person name="Ramirez L."/>
            <person name="Alfaro M."/>
            <person name="Sun H."/>
            <person name="Tritt A."/>
            <person name="Yoshinaga Y."/>
            <person name="Zwiers L.-H."/>
            <person name="Turgeon B."/>
            <person name="Goodwin S."/>
            <person name="Spatafora J."/>
            <person name="Crous P."/>
            <person name="Grigoriev I."/>
        </authorList>
    </citation>
    <scope>NUCLEOTIDE SEQUENCE</scope>
    <source>
        <strain evidence="1">CBS 116005</strain>
    </source>
</reference>